<dbReference type="AlphaFoldDB" id="A0A6G0W1H5"/>
<keyword evidence="2" id="KW-1185">Reference proteome</keyword>
<dbReference type="PANTHER" id="PTHR33053:SF26">
    <property type="entry name" value="TRANSPOSASE DOMAIN-CONTAINING PROTEIN"/>
    <property type="match status" value="1"/>
</dbReference>
<evidence type="ECO:0000313" key="1">
    <source>
        <dbReference type="EMBL" id="KAF0716298.1"/>
    </source>
</evidence>
<evidence type="ECO:0000313" key="2">
    <source>
        <dbReference type="Proteomes" id="UP000478052"/>
    </source>
</evidence>
<protein>
    <submittedName>
        <fullName evidence="1">Uncharacterized protein</fullName>
    </submittedName>
</protein>
<dbReference type="Proteomes" id="UP000478052">
    <property type="component" value="Unassembled WGS sequence"/>
</dbReference>
<feature type="non-terminal residue" evidence="1">
    <location>
        <position position="382"/>
    </location>
</feature>
<accession>A0A6G0W1H5</accession>
<dbReference type="OrthoDB" id="6576929at2759"/>
<comment type="caution">
    <text evidence="1">The sequence shown here is derived from an EMBL/GenBank/DDBJ whole genome shotgun (WGS) entry which is preliminary data.</text>
</comment>
<proteinExistence type="predicted"/>
<organism evidence="1 2">
    <name type="scientific">Aphis craccivora</name>
    <name type="common">Cowpea aphid</name>
    <dbReference type="NCBI Taxonomy" id="307492"/>
    <lineage>
        <taxon>Eukaryota</taxon>
        <taxon>Metazoa</taxon>
        <taxon>Ecdysozoa</taxon>
        <taxon>Arthropoda</taxon>
        <taxon>Hexapoda</taxon>
        <taxon>Insecta</taxon>
        <taxon>Pterygota</taxon>
        <taxon>Neoptera</taxon>
        <taxon>Paraneoptera</taxon>
        <taxon>Hemiptera</taxon>
        <taxon>Sternorrhyncha</taxon>
        <taxon>Aphidomorpha</taxon>
        <taxon>Aphidoidea</taxon>
        <taxon>Aphididae</taxon>
        <taxon>Aphidini</taxon>
        <taxon>Aphis</taxon>
        <taxon>Aphis</taxon>
    </lineage>
</organism>
<reference evidence="1 2" key="1">
    <citation type="submission" date="2019-08" db="EMBL/GenBank/DDBJ databases">
        <title>Whole genome of Aphis craccivora.</title>
        <authorList>
            <person name="Voronova N.V."/>
            <person name="Shulinski R.S."/>
            <person name="Bandarenka Y.V."/>
            <person name="Zhorov D.G."/>
            <person name="Warner D."/>
        </authorList>
    </citation>
    <scope>NUCLEOTIDE SEQUENCE [LARGE SCALE GENOMIC DNA]</scope>
    <source>
        <strain evidence="1">180601</strain>
        <tissue evidence="1">Whole Body</tissue>
    </source>
</reference>
<dbReference type="EMBL" id="VUJU01010018">
    <property type="protein sequence ID" value="KAF0716298.1"/>
    <property type="molecule type" value="Genomic_DNA"/>
</dbReference>
<dbReference type="PANTHER" id="PTHR33053">
    <property type="entry name" value="PROTEIN, PUTATIVE-RELATED"/>
    <property type="match status" value="1"/>
</dbReference>
<gene>
    <name evidence="1" type="ORF">FWK35_00027744</name>
</gene>
<sequence>MNSNTSEPEDFENDCENLNLTIALWALRYRISHKALSELLKSLKKLTSFSTKYLPKDALELLLQNDNKNKTPKTLLLVDGIDGLPLTTNPPRAYFGKNKPSDSNSFLLQFVNEMNELFYTGVTYNNNHVNIILHALVCDTPAKSFVLNTKGHNGKNAYCPIRSHQILLFHMIIDYIYLNCIGVLKKTFIVLVTVIDNKFKFLSSYIPVEFQRKTNEYSRMHPLRDVNRWKASELRHCLLYTGIVVFQNIVKKEVYNHCVVLSVAIRILLAEDVKKYGSLERISAFPFENFMLPLKRDRRAYTLNINQTRFCKEGPINAVCQSDRPLISGTGFPHYTSWHFECFTVKINSADNCIKLKNGSIIITENIATLKENNETVIGRRL</sequence>
<name>A0A6G0W1H5_APHCR</name>